<organism evidence="1 2">
    <name type="scientific">Brevundimonas naejangsanensis</name>
    <dbReference type="NCBI Taxonomy" id="588932"/>
    <lineage>
        <taxon>Bacteria</taxon>
        <taxon>Pseudomonadati</taxon>
        <taxon>Pseudomonadota</taxon>
        <taxon>Alphaproteobacteria</taxon>
        <taxon>Caulobacterales</taxon>
        <taxon>Caulobacteraceae</taxon>
        <taxon>Brevundimonas</taxon>
    </lineage>
</organism>
<evidence type="ECO:0000313" key="2">
    <source>
        <dbReference type="Proteomes" id="UP000276984"/>
    </source>
</evidence>
<keyword evidence="2" id="KW-1185">Reference proteome</keyword>
<dbReference type="OrthoDB" id="7207092at2"/>
<name>A0A494RMT5_9CAUL</name>
<gene>
    <name evidence="1" type="ORF">D8I30_06305</name>
</gene>
<dbReference type="AlphaFoldDB" id="A0A494RMT5"/>
<evidence type="ECO:0008006" key="3">
    <source>
        <dbReference type="Google" id="ProtNLM"/>
    </source>
</evidence>
<evidence type="ECO:0000313" key="1">
    <source>
        <dbReference type="EMBL" id="AYG94836.1"/>
    </source>
</evidence>
<dbReference type="EMBL" id="CP032707">
    <property type="protein sequence ID" value="AYG94836.1"/>
    <property type="molecule type" value="Genomic_DNA"/>
</dbReference>
<reference evidence="1 2" key="1">
    <citation type="submission" date="2018-10" db="EMBL/GenBank/DDBJ databases">
        <title>Complete genome sequence of Brevundimonas naejangsanensis BRV3.</title>
        <authorList>
            <person name="Berrios L."/>
            <person name="Ely B."/>
        </authorList>
    </citation>
    <scope>NUCLEOTIDE SEQUENCE [LARGE SCALE GENOMIC DNA]</scope>
    <source>
        <strain evidence="1 2">BRV3</strain>
    </source>
</reference>
<dbReference type="Proteomes" id="UP000276984">
    <property type="component" value="Chromosome"/>
</dbReference>
<accession>A0A494RMT5</accession>
<sequence>MPGKALQAKVGGSATLRCAFTAGTPANCVIVAEAPVGYGFGMEALRSMRAARAESSTNGDRTFSFDFEIR</sequence>
<proteinExistence type="predicted"/>
<protein>
    <recommendedName>
        <fullName evidence="3">TonB C-terminal domain-containing protein</fullName>
    </recommendedName>
</protein>